<evidence type="ECO:0000313" key="2">
    <source>
        <dbReference type="Proteomes" id="UP000218334"/>
    </source>
</evidence>
<proteinExistence type="predicted"/>
<reference evidence="2" key="1">
    <citation type="journal article" date="2017" name="Nat. Ecol. Evol.">
        <title>Genome expansion and lineage-specific genetic innovations in the forest pathogenic fungi Armillaria.</title>
        <authorList>
            <person name="Sipos G."/>
            <person name="Prasanna A.N."/>
            <person name="Walter M.C."/>
            <person name="O'Connor E."/>
            <person name="Balint B."/>
            <person name="Krizsan K."/>
            <person name="Kiss B."/>
            <person name="Hess J."/>
            <person name="Varga T."/>
            <person name="Slot J."/>
            <person name="Riley R."/>
            <person name="Boka B."/>
            <person name="Rigling D."/>
            <person name="Barry K."/>
            <person name="Lee J."/>
            <person name="Mihaltcheva S."/>
            <person name="LaButti K."/>
            <person name="Lipzen A."/>
            <person name="Waldron R."/>
            <person name="Moloney N.M."/>
            <person name="Sperisen C."/>
            <person name="Kredics L."/>
            <person name="Vagvoelgyi C."/>
            <person name="Patrignani A."/>
            <person name="Fitzpatrick D."/>
            <person name="Nagy I."/>
            <person name="Doyle S."/>
            <person name="Anderson J.B."/>
            <person name="Grigoriev I.V."/>
            <person name="Gueldener U."/>
            <person name="Muensterkoetter M."/>
            <person name="Nagy L.G."/>
        </authorList>
    </citation>
    <scope>NUCLEOTIDE SEQUENCE [LARGE SCALE GENOMIC DNA]</scope>
    <source>
        <strain evidence="2">28-4</strain>
    </source>
</reference>
<evidence type="ECO:0000313" key="1">
    <source>
        <dbReference type="EMBL" id="PBK62000.1"/>
    </source>
</evidence>
<dbReference type="Proteomes" id="UP000218334">
    <property type="component" value="Unassembled WGS sequence"/>
</dbReference>
<organism evidence="1 2">
    <name type="scientific">Armillaria solidipes</name>
    <dbReference type="NCBI Taxonomy" id="1076256"/>
    <lineage>
        <taxon>Eukaryota</taxon>
        <taxon>Fungi</taxon>
        <taxon>Dikarya</taxon>
        <taxon>Basidiomycota</taxon>
        <taxon>Agaricomycotina</taxon>
        <taxon>Agaricomycetes</taxon>
        <taxon>Agaricomycetidae</taxon>
        <taxon>Agaricales</taxon>
        <taxon>Marasmiineae</taxon>
        <taxon>Physalacriaceae</taxon>
        <taxon>Armillaria</taxon>
    </lineage>
</organism>
<dbReference type="AlphaFoldDB" id="A0A2H3AWV1"/>
<gene>
    <name evidence="1" type="ORF">ARMSODRAFT_980994</name>
</gene>
<keyword evidence="2" id="KW-1185">Reference proteome</keyword>
<accession>A0A2H3AWV1</accession>
<dbReference type="EMBL" id="KZ293470">
    <property type="protein sequence ID" value="PBK62000.1"/>
    <property type="molecule type" value="Genomic_DNA"/>
</dbReference>
<protein>
    <submittedName>
        <fullName evidence="1">Uncharacterized protein</fullName>
    </submittedName>
</protein>
<name>A0A2H3AWV1_9AGAR</name>
<sequence length="152" mass="16732">MSLLPYAMVDTALIPKYAGIMGERRDFATVSMVNLPTCGNVDSALEDRTQPYTSSKCKYLQKQLFDPGKIVNPSKPSLFPLAMPPSAVKGLRACCVLFYYPSHVQQELEPDNGHVLKTTNTVKKGSANPIVGLTILPETCNQDDRQYRGNHG</sequence>